<evidence type="ECO:0000313" key="2">
    <source>
        <dbReference type="EMBL" id="OLQ15375.1"/>
    </source>
</evidence>
<proteinExistence type="predicted"/>
<organism evidence="2 3">
    <name type="scientific">Symbiodinium microadriaticum</name>
    <name type="common">Dinoflagellate</name>
    <name type="synonym">Zooxanthella microadriatica</name>
    <dbReference type="NCBI Taxonomy" id="2951"/>
    <lineage>
        <taxon>Eukaryota</taxon>
        <taxon>Sar</taxon>
        <taxon>Alveolata</taxon>
        <taxon>Dinophyceae</taxon>
        <taxon>Suessiales</taxon>
        <taxon>Symbiodiniaceae</taxon>
        <taxon>Symbiodinium</taxon>
    </lineage>
</organism>
<accession>A0A1Q9F6Q1</accession>
<feature type="region of interest" description="Disordered" evidence="1">
    <location>
        <begin position="109"/>
        <end position="227"/>
    </location>
</feature>
<dbReference type="Proteomes" id="UP000186817">
    <property type="component" value="Unassembled WGS sequence"/>
</dbReference>
<feature type="compositionally biased region" description="Low complexity" evidence="1">
    <location>
        <begin position="114"/>
        <end position="129"/>
    </location>
</feature>
<evidence type="ECO:0000313" key="3">
    <source>
        <dbReference type="Proteomes" id="UP000186817"/>
    </source>
</evidence>
<sequence length="284" mass="29730">MRGVSFLRRGHASMDLAVSSLRRGHASMVLTKGSTFACGTYTLQSVRVRDYVIVAGRLSVLASEQQQRATNWLASVGHENKQQAAEGIAANACVAAAVVYVVMRPAEAAPSTVRGETARGPAAAEAVVAKSEQERREALRAKRRLKRQRENAARAAAAVAGEAGQGSAGNAATAGPGAVEGDCTPKRTTTPTFERGHTGLTHPPPRPPGKRQCLEAKDGDDEDGADDAMDRRLSLKSVASVASCCTVFTTERAILGGSAKRALASGGHASNERIVLRASASRQF</sequence>
<protein>
    <submittedName>
        <fullName evidence="2">Uncharacterized protein</fullName>
    </submittedName>
</protein>
<name>A0A1Q9F6Q1_SYMMI</name>
<feature type="compositionally biased region" description="Acidic residues" evidence="1">
    <location>
        <begin position="218"/>
        <end position="227"/>
    </location>
</feature>
<evidence type="ECO:0000256" key="1">
    <source>
        <dbReference type="SAM" id="MobiDB-lite"/>
    </source>
</evidence>
<dbReference type="AlphaFoldDB" id="A0A1Q9F6Q1"/>
<comment type="caution">
    <text evidence="2">The sequence shown here is derived from an EMBL/GenBank/DDBJ whole genome shotgun (WGS) entry which is preliminary data.</text>
</comment>
<feature type="compositionally biased region" description="Basic and acidic residues" evidence="1">
    <location>
        <begin position="131"/>
        <end position="140"/>
    </location>
</feature>
<reference evidence="2 3" key="1">
    <citation type="submission" date="2016-02" db="EMBL/GenBank/DDBJ databases">
        <title>Genome analysis of coral dinoflagellate symbionts highlights evolutionary adaptations to a symbiotic lifestyle.</title>
        <authorList>
            <person name="Aranda M."/>
            <person name="Li Y."/>
            <person name="Liew Y.J."/>
            <person name="Baumgarten S."/>
            <person name="Simakov O."/>
            <person name="Wilson M."/>
            <person name="Piel J."/>
            <person name="Ashoor H."/>
            <person name="Bougouffa S."/>
            <person name="Bajic V.B."/>
            <person name="Ryu T."/>
            <person name="Ravasi T."/>
            <person name="Bayer T."/>
            <person name="Micklem G."/>
            <person name="Kim H."/>
            <person name="Bhak J."/>
            <person name="Lajeunesse T.C."/>
            <person name="Voolstra C.R."/>
        </authorList>
    </citation>
    <scope>NUCLEOTIDE SEQUENCE [LARGE SCALE GENOMIC DNA]</scope>
    <source>
        <strain evidence="2 3">CCMP2467</strain>
    </source>
</reference>
<dbReference type="EMBL" id="LSRX01000004">
    <property type="protein sequence ID" value="OLQ15375.1"/>
    <property type="molecule type" value="Genomic_DNA"/>
</dbReference>
<gene>
    <name evidence="2" type="ORF">AK812_SmicGene418</name>
</gene>
<keyword evidence="3" id="KW-1185">Reference proteome</keyword>
<feature type="compositionally biased region" description="Low complexity" evidence="1">
    <location>
        <begin position="153"/>
        <end position="162"/>
    </location>
</feature>